<name>A0ABN9S570_9DINO</name>
<feature type="compositionally biased region" description="Basic and acidic residues" evidence="1">
    <location>
        <begin position="226"/>
        <end position="237"/>
    </location>
</feature>
<reference evidence="2" key="1">
    <citation type="submission" date="2023-10" db="EMBL/GenBank/DDBJ databases">
        <authorList>
            <person name="Chen Y."/>
            <person name="Shah S."/>
            <person name="Dougan E. K."/>
            <person name="Thang M."/>
            <person name="Chan C."/>
        </authorList>
    </citation>
    <scope>NUCLEOTIDE SEQUENCE [LARGE SCALE GENOMIC DNA]</scope>
</reference>
<evidence type="ECO:0000313" key="3">
    <source>
        <dbReference type="Proteomes" id="UP001189429"/>
    </source>
</evidence>
<feature type="compositionally biased region" description="Basic and acidic residues" evidence="1">
    <location>
        <begin position="196"/>
        <end position="212"/>
    </location>
</feature>
<keyword evidence="3" id="KW-1185">Reference proteome</keyword>
<feature type="compositionally biased region" description="Basic and acidic residues" evidence="1">
    <location>
        <begin position="172"/>
        <end position="183"/>
    </location>
</feature>
<gene>
    <name evidence="2" type="ORF">PCOR1329_LOCUS26261</name>
</gene>
<evidence type="ECO:0008006" key="4">
    <source>
        <dbReference type="Google" id="ProtNLM"/>
    </source>
</evidence>
<dbReference type="Proteomes" id="UP001189429">
    <property type="component" value="Unassembled WGS sequence"/>
</dbReference>
<comment type="caution">
    <text evidence="2">The sequence shown here is derived from an EMBL/GenBank/DDBJ whole genome shotgun (WGS) entry which is preliminary data.</text>
</comment>
<dbReference type="EMBL" id="CAUYUJ010009310">
    <property type="protein sequence ID" value="CAK0826406.1"/>
    <property type="molecule type" value="Genomic_DNA"/>
</dbReference>
<sequence>MAGLVDTRLLGRPNKYSGNRDEFPTFRYQLISYLGAIDPRLASAVTTAASHNTVITLTEMGDDSKQYAATMGYILSQLLGGSALTLVTQLQLLVNTEFSGKWETYVEELTNFLLDVNRYQEKFSEMISDTLIQAMIKKNTPEPLRTQVMMQTFTSYHILRETCESFAQQMSQRDRKTAQKKFDPNAMDVDAVGKGGKGDSKGKGYGRSDMKGGKAGGQKGAGGRGGKSDGKGKTKSKKGEVKFFDGWYSNPHCGNYGHKMADCRKYG</sequence>
<feature type="compositionally biased region" description="Gly residues" evidence="1">
    <location>
        <begin position="213"/>
        <end position="225"/>
    </location>
</feature>
<evidence type="ECO:0000256" key="1">
    <source>
        <dbReference type="SAM" id="MobiDB-lite"/>
    </source>
</evidence>
<accession>A0ABN9S570</accession>
<proteinExistence type="predicted"/>
<feature type="non-terminal residue" evidence="2">
    <location>
        <position position="267"/>
    </location>
</feature>
<organism evidence="2 3">
    <name type="scientific">Prorocentrum cordatum</name>
    <dbReference type="NCBI Taxonomy" id="2364126"/>
    <lineage>
        <taxon>Eukaryota</taxon>
        <taxon>Sar</taxon>
        <taxon>Alveolata</taxon>
        <taxon>Dinophyceae</taxon>
        <taxon>Prorocentrales</taxon>
        <taxon>Prorocentraceae</taxon>
        <taxon>Prorocentrum</taxon>
    </lineage>
</organism>
<protein>
    <recommendedName>
        <fullName evidence="4">CCHC-type domain-containing protein</fullName>
    </recommendedName>
</protein>
<evidence type="ECO:0000313" key="2">
    <source>
        <dbReference type="EMBL" id="CAK0826406.1"/>
    </source>
</evidence>
<feature type="region of interest" description="Disordered" evidence="1">
    <location>
        <begin position="169"/>
        <end position="237"/>
    </location>
</feature>